<evidence type="ECO:0000259" key="1">
    <source>
        <dbReference type="PROSITE" id="PS50943"/>
    </source>
</evidence>
<evidence type="ECO:0000313" key="2">
    <source>
        <dbReference type="EMBL" id="QIU95579.1"/>
    </source>
</evidence>
<proteinExistence type="predicted"/>
<dbReference type="AlphaFoldDB" id="A0A6H0KQV2"/>
<dbReference type="InterPro" id="IPR001387">
    <property type="entry name" value="Cro/C1-type_HTH"/>
</dbReference>
<protein>
    <submittedName>
        <fullName evidence="2">Helix-turn-helix transcriptional regulator</fullName>
    </submittedName>
</protein>
<gene>
    <name evidence="2" type="ORF">BacF7301_16100</name>
</gene>
<dbReference type="Proteomes" id="UP000501780">
    <property type="component" value="Chromosome"/>
</dbReference>
<dbReference type="SUPFAM" id="SSF47413">
    <property type="entry name" value="lambda repressor-like DNA-binding domains"/>
    <property type="match status" value="1"/>
</dbReference>
<feature type="domain" description="HTH cro/C1-type" evidence="1">
    <location>
        <begin position="4"/>
        <end position="56"/>
    </location>
</feature>
<dbReference type="GO" id="GO:0003677">
    <property type="term" value="F:DNA binding"/>
    <property type="evidence" value="ECO:0007669"/>
    <property type="project" value="InterPro"/>
</dbReference>
<dbReference type="KEGG" id="bfc:BacF7301_16100"/>
<accession>A0A6H0KQV2</accession>
<dbReference type="EMBL" id="CP050831">
    <property type="protein sequence ID" value="QIU95579.1"/>
    <property type="molecule type" value="Genomic_DNA"/>
</dbReference>
<dbReference type="SMART" id="SM00530">
    <property type="entry name" value="HTH_XRE"/>
    <property type="match status" value="1"/>
</dbReference>
<dbReference type="Gene3D" id="1.10.260.40">
    <property type="entry name" value="lambda repressor-like DNA-binding domains"/>
    <property type="match status" value="1"/>
</dbReference>
<organism evidence="2 3">
    <name type="scientific">Bacteroides faecium</name>
    <dbReference type="NCBI Taxonomy" id="2715212"/>
    <lineage>
        <taxon>Bacteria</taxon>
        <taxon>Pseudomonadati</taxon>
        <taxon>Bacteroidota</taxon>
        <taxon>Bacteroidia</taxon>
        <taxon>Bacteroidales</taxon>
        <taxon>Bacteroidaceae</taxon>
        <taxon>Bacteroides</taxon>
    </lineage>
</organism>
<dbReference type="RefSeq" id="WP_167964373.1">
    <property type="nucleotide sequence ID" value="NZ_CP050831.1"/>
</dbReference>
<dbReference type="PROSITE" id="PS50943">
    <property type="entry name" value="HTH_CROC1"/>
    <property type="match status" value="1"/>
</dbReference>
<dbReference type="InterPro" id="IPR010982">
    <property type="entry name" value="Lambda_DNA-bd_dom_sf"/>
</dbReference>
<evidence type="ECO:0000313" key="3">
    <source>
        <dbReference type="Proteomes" id="UP000501780"/>
    </source>
</evidence>
<name>A0A6H0KQV2_9BACE</name>
<dbReference type="Pfam" id="PF13443">
    <property type="entry name" value="HTH_26"/>
    <property type="match status" value="1"/>
</dbReference>
<dbReference type="CDD" id="cd00093">
    <property type="entry name" value="HTH_XRE"/>
    <property type="match status" value="1"/>
</dbReference>
<keyword evidence="3" id="KW-1185">Reference proteome</keyword>
<reference evidence="2 3" key="1">
    <citation type="submission" date="2020-03" db="EMBL/GenBank/DDBJ databases">
        <title>Genomic analysis of Bacteroides faecium CBA7301.</title>
        <authorList>
            <person name="Kim J."/>
            <person name="Roh S.W."/>
        </authorList>
    </citation>
    <scope>NUCLEOTIDE SEQUENCE [LARGE SCALE GENOMIC DNA]</scope>
    <source>
        <strain evidence="2 3">CBA7301</strain>
    </source>
</reference>
<sequence>MLRVKEVCKEKEITITELAEKMGMAQGNLSKMLNGNPTVETLYKVSEILGVNTGDLFEKEIGLTCPKCGTRLKLVEE</sequence>